<feature type="chain" id="PRO_5013306210" description="Malate dehydrogenase" evidence="1">
    <location>
        <begin position="22"/>
        <end position="216"/>
    </location>
</feature>
<dbReference type="InterPro" id="IPR021851">
    <property type="entry name" value="DUF3455"/>
</dbReference>
<keyword evidence="3" id="KW-1185">Reference proteome</keyword>
<organism evidence="2 3">
    <name type="scientific">Bifiguratus adelaidae</name>
    <dbReference type="NCBI Taxonomy" id="1938954"/>
    <lineage>
        <taxon>Eukaryota</taxon>
        <taxon>Fungi</taxon>
        <taxon>Fungi incertae sedis</taxon>
        <taxon>Mucoromycota</taxon>
        <taxon>Mucoromycotina</taxon>
        <taxon>Endogonomycetes</taxon>
        <taxon>Endogonales</taxon>
        <taxon>Endogonales incertae sedis</taxon>
        <taxon>Bifiguratus</taxon>
    </lineage>
</organism>
<dbReference type="Proteomes" id="UP000242875">
    <property type="component" value="Unassembled WGS sequence"/>
</dbReference>
<dbReference type="OrthoDB" id="1859733at2759"/>
<proteinExistence type="predicted"/>
<sequence>MLNTFTGLCLVFTAFGALVSGSPIVPSDSGMPPISGSLTVPTPTTGMPMPPATTSGMPTTPPSNTTLTLPAGVTLDFILSAQGTQNYTCDPTTNTWVSVGALARLSNNSIIYDPRHFVGFHYFIQEAGALSPVFDLSLSEPNNPGNNLVICKKLAQESSPDGANNVQWLLLERARGGLANFVMRVRTVGGQPPAGSCHPSEKVRTVPYSANYVFFK</sequence>
<comment type="caution">
    <text evidence="2">The sequence shown here is derived from an EMBL/GenBank/DDBJ whole genome shotgun (WGS) entry which is preliminary data.</text>
</comment>
<evidence type="ECO:0000313" key="2">
    <source>
        <dbReference type="EMBL" id="OZJ04811.1"/>
    </source>
</evidence>
<evidence type="ECO:0008006" key="4">
    <source>
        <dbReference type="Google" id="ProtNLM"/>
    </source>
</evidence>
<dbReference type="EMBL" id="MVBO01000029">
    <property type="protein sequence ID" value="OZJ04811.1"/>
    <property type="molecule type" value="Genomic_DNA"/>
</dbReference>
<evidence type="ECO:0000256" key="1">
    <source>
        <dbReference type="SAM" id="SignalP"/>
    </source>
</evidence>
<keyword evidence="1" id="KW-0732">Signal</keyword>
<name>A0A261Y2J6_9FUNG</name>
<dbReference type="PANTHER" id="PTHR35567:SF1">
    <property type="entry name" value="CONSERVED FUNGAL PROTEIN (AFU_ORTHOLOGUE AFUA_1G14230)"/>
    <property type="match status" value="1"/>
</dbReference>
<dbReference type="PANTHER" id="PTHR35567">
    <property type="entry name" value="MALATE DEHYDROGENASE (AFU_ORTHOLOGUE AFUA_2G13800)"/>
    <property type="match status" value="1"/>
</dbReference>
<dbReference type="AlphaFoldDB" id="A0A261Y2J6"/>
<dbReference type="Pfam" id="PF11937">
    <property type="entry name" value="DUF3455"/>
    <property type="match status" value="1"/>
</dbReference>
<gene>
    <name evidence="2" type="ORF">BZG36_02354</name>
</gene>
<protein>
    <recommendedName>
        <fullName evidence="4">Malate dehydrogenase</fullName>
    </recommendedName>
</protein>
<feature type="signal peptide" evidence="1">
    <location>
        <begin position="1"/>
        <end position="21"/>
    </location>
</feature>
<accession>A0A261Y2J6</accession>
<evidence type="ECO:0000313" key="3">
    <source>
        <dbReference type="Proteomes" id="UP000242875"/>
    </source>
</evidence>
<reference evidence="2 3" key="1">
    <citation type="journal article" date="2017" name="Mycologia">
        <title>Bifiguratus adelaidae, gen. et sp. nov., a new member of Mucoromycotina in endophytic and soil-dwelling habitats.</title>
        <authorList>
            <person name="Torres-Cruz T.J."/>
            <person name="Billingsley Tobias T.L."/>
            <person name="Almatruk M."/>
            <person name="Hesse C."/>
            <person name="Kuske C.R."/>
            <person name="Desiro A."/>
            <person name="Benucci G.M."/>
            <person name="Bonito G."/>
            <person name="Stajich J.E."/>
            <person name="Dunlap C."/>
            <person name="Arnold A.E."/>
            <person name="Porras-Alfaro A."/>
        </authorList>
    </citation>
    <scope>NUCLEOTIDE SEQUENCE [LARGE SCALE GENOMIC DNA]</scope>
    <source>
        <strain evidence="2 3">AZ0501</strain>
    </source>
</reference>